<dbReference type="Pfam" id="PF01833">
    <property type="entry name" value="TIG"/>
    <property type="match status" value="3"/>
</dbReference>
<dbReference type="InterPro" id="IPR013783">
    <property type="entry name" value="Ig-like_fold"/>
</dbReference>
<organism evidence="2 3">
    <name type="scientific">Streptomyces pathocidini</name>
    <dbReference type="NCBI Taxonomy" id="1650571"/>
    <lineage>
        <taxon>Bacteria</taxon>
        <taxon>Bacillati</taxon>
        <taxon>Actinomycetota</taxon>
        <taxon>Actinomycetes</taxon>
        <taxon>Kitasatosporales</taxon>
        <taxon>Streptomycetaceae</taxon>
        <taxon>Streptomyces</taxon>
    </lineage>
</organism>
<evidence type="ECO:0000259" key="1">
    <source>
        <dbReference type="SMART" id="SM00429"/>
    </source>
</evidence>
<dbReference type="InterPro" id="IPR031148">
    <property type="entry name" value="Plexin"/>
</dbReference>
<dbReference type="InterPro" id="IPR014756">
    <property type="entry name" value="Ig_E-set"/>
</dbReference>
<sequence length="248" mass="24112">MPITPNQGATGGGDTVTITGTNLANATAVHFGEELATITGNTPTSVTVTSPSGCGAVDTTVTTSAGTSTPLSFFYLKSPVVTSVEPDSGAVAGGDTITIRGSGLSGATSVDFGGTPVAPTVVSDSEITVVTPATAAGDVVLTVSTPGGLFDNLVFGFVDPPTAASFTPLVGPAAGGQMVDITGTDLTTASGVSTVTSVTFGVTPATFFYGLTSTRLAVLTPAQATGAVTISLTTTGGSTTVPGAYVYV</sequence>
<dbReference type="SMART" id="SM00429">
    <property type="entry name" value="IPT"/>
    <property type="match status" value="3"/>
</dbReference>
<feature type="domain" description="IPT/TIG" evidence="1">
    <location>
        <begin position="1"/>
        <end position="76"/>
    </location>
</feature>
<proteinExistence type="predicted"/>
<reference evidence="2 3" key="1">
    <citation type="submission" date="2024-10" db="EMBL/GenBank/DDBJ databases">
        <title>The Natural Products Discovery Center: Release of the First 8490 Sequenced Strains for Exploring Actinobacteria Biosynthetic Diversity.</title>
        <authorList>
            <person name="Kalkreuter E."/>
            <person name="Kautsar S.A."/>
            <person name="Yang D."/>
            <person name="Bader C.D."/>
            <person name="Teijaro C.N."/>
            <person name="Fluegel L."/>
            <person name="Davis C.M."/>
            <person name="Simpson J.R."/>
            <person name="Lauterbach L."/>
            <person name="Steele A.D."/>
            <person name="Gui C."/>
            <person name="Meng S."/>
            <person name="Li G."/>
            <person name="Viehrig K."/>
            <person name="Ye F."/>
            <person name="Su P."/>
            <person name="Kiefer A.F."/>
            <person name="Nichols A."/>
            <person name="Cepeda A.J."/>
            <person name="Yan W."/>
            <person name="Fan B."/>
            <person name="Jiang Y."/>
            <person name="Adhikari A."/>
            <person name="Zheng C.-J."/>
            <person name="Schuster L."/>
            <person name="Cowan T.M."/>
            <person name="Smanski M.J."/>
            <person name="Chevrette M.G."/>
            <person name="De Carvalho L.P.S."/>
            <person name="Shen B."/>
        </authorList>
    </citation>
    <scope>NUCLEOTIDE SEQUENCE [LARGE SCALE GENOMIC DNA]</scope>
    <source>
        <strain evidence="2 3">NPDC020327</strain>
    </source>
</reference>
<dbReference type="PANTHER" id="PTHR22625">
    <property type="entry name" value="PLEXIN"/>
    <property type="match status" value="1"/>
</dbReference>
<feature type="domain" description="IPT/TIG" evidence="1">
    <location>
        <begin position="160"/>
        <end position="248"/>
    </location>
</feature>
<protein>
    <submittedName>
        <fullName evidence="2">IPT/TIG domain-containing protein</fullName>
    </submittedName>
</protein>
<keyword evidence="3" id="KW-1185">Reference proteome</keyword>
<dbReference type="PANTHER" id="PTHR22625:SF70">
    <property type="entry name" value="PLEXIN A, ISOFORM A"/>
    <property type="match status" value="1"/>
</dbReference>
<dbReference type="SUPFAM" id="SSF81296">
    <property type="entry name" value="E set domains"/>
    <property type="match status" value="3"/>
</dbReference>
<name>A0ABW7URG7_9ACTN</name>
<dbReference type="EMBL" id="JBIRWE010000005">
    <property type="protein sequence ID" value="MFI1965209.1"/>
    <property type="molecule type" value="Genomic_DNA"/>
</dbReference>
<dbReference type="InterPro" id="IPR002909">
    <property type="entry name" value="IPT_dom"/>
</dbReference>
<dbReference type="CDD" id="cd00102">
    <property type="entry name" value="IPT"/>
    <property type="match status" value="2"/>
</dbReference>
<evidence type="ECO:0000313" key="3">
    <source>
        <dbReference type="Proteomes" id="UP001611548"/>
    </source>
</evidence>
<dbReference type="Gene3D" id="2.60.40.10">
    <property type="entry name" value="Immunoglobulins"/>
    <property type="match status" value="3"/>
</dbReference>
<dbReference type="RefSeq" id="WP_055471920.1">
    <property type="nucleotide sequence ID" value="NZ_JBIRWE010000005.1"/>
</dbReference>
<comment type="caution">
    <text evidence="2">The sequence shown here is derived from an EMBL/GenBank/DDBJ whole genome shotgun (WGS) entry which is preliminary data.</text>
</comment>
<evidence type="ECO:0000313" key="2">
    <source>
        <dbReference type="EMBL" id="MFI1965209.1"/>
    </source>
</evidence>
<gene>
    <name evidence="2" type="ORF">ACH429_14035</name>
</gene>
<feature type="domain" description="IPT/TIG" evidence="1">
    <location>
        <begin position="78"/>
        <end position="158"/>
    </location>
</feature>
<dbReference type="Proteomes" id="UP001611548">
    <property type="component" value="Unassembled WGS sequence"/>
</dbReference>
<accession>A0ABW7URG7</accession>